<sequence length="93" mass="10832">MYLNDEIFHAESFLPNGKYWLMDVCMYVGDWFRCKTMGKGIFSWPSREISRLDLWMEMVPIRVLVGRPGPPPSLDLKPSEFGAPPPYPSCEFR</sequence>
<feature type="compositionally biased region" description="Pro residues" evidence="1">
    <location>
        <begin position="83"/>
        <end position="93"/>
    </location>
</feature>
<dbReference type="Proteomes" id="UP000004994">
    <property type="component" value="Chromosome 9"/>
</dbReference>
<evidence type="ECO:0000313" key="3">
    <source>
        <dbReference type="Proteomes" id="UP000004994"/>
    </source>
</evidence>
<name>K4CT04_SOLLC</name>
<dbReference type="PaxDb" id="4081-Solyc09g050060.1.1"/>
<dbReference type="Gramene" id="Solyc09g050060.1.1">
    <property type="protein sequence ID" value="Solyc09g050060.1.1"/>
    <property type="gene ID" value="Solyc09g050060.1"/>
</dbReference>
<organism evidence="2">
    <name type="scientific">Solanum lycopersicum</name>
    <name type="common">Tomato</name>
    <name type="synonym">Lycopersicon esculentum</name>
    <dbReference type="NCBI Taxonomy" id="4081"/>
    <lineage>
        <taxon>Eukaryota</taxon>
        <taxon>Viridiplantae</taxon>
        <taxon>Streptophyta</taxon>
        <taxon>Embryophyta</taxon>
        <taxon>Tracheophyta</taxon>
        <taxon>Spermatophyta</taxon>
        <taxon>Magnoliopsida</taxon>
        <taxon>eudicotyledons</taxon>
        <taxon>Gunneridae</taxon>
        <taxon>Pentapetalae</taxon>
        <taxon>asterids</taxon>
        <taxon>lamiids</taxon>
        <taxon>Solanales</taxon>
        <taxon>Solanaceae</taxon>
        <taxon>Solanoideae</taxon>
        <taxon>Solaneae</taxon>
        <taxon>Solanum</taxon>
        <taxon>Solanum subgen. Lycopersicon</taxon>
    </lineage>
</organism>
<evidence type="ECO:0000256" key="1">
    <source>
        <dbReference type="SAM" id="MobiDB-lite"/>
    </source>
</evidence>
<dbReference type="EnsemblPlants" id="Solyc09g050060.1.1">
    <property type="protein sequence ID" value="Solyc09g050060.1.1"/>
    <property type="gene ID" value="Solyc09g050060.1"/>
</dbReference>
<protein>
    <submittedName>
        <fullName evidence="2">Uncharacterized protein</fullName>
    </submittedName>
</protein>
<reference evidence="2" key="2">
    <citation type="submission" date="2013-04" db="UniProtKB">
        <authorList>
            <consortium name="EnsemblPlants"/>
        </authorList>
    </citation>
    <scope>IDENTIFICATION</scope>
    <source>
        <strain evidence="2">cv. Heinz 1706</strain>
    </source>
</reference>
<dbReference type="InParanoid" id="K4CT04"/>
<reference evidence="2" key="1">
    <citation type="journal article" date="2012" name="Nature">
        <title>The tomato genome sequence provides insights into fleshy fruit evolution.</title>
        <authorList>
            <consortium name="Tomato Genome Consortium"/>
        </authorList>
    </citation>
    <scope>NUCLEOTIDE SEQUENCE [LARGE SCALE GENOMIC DNA]</scope>
    <source>
        <strain evidence="2">cv. Heinz 1706</strain>
    </source>
</reference>
<dbReference type="STRING" id="4081.K4CT04"/>
<dbReference type="AlphaFoldDB" id="K4CT04"/>
<proteinExistence type="predicted"/>
<feature type="region of interest" description="Disordered" evidence="1">
    <location>
        <begin position="71"/>
        <end position="93"/>
    </location>
</feature>
<evidence type="ECO:0000313" key="2">
    <source>
        <dbReference type="EnsemblPlants" id="Solyc09g050060.1.1"/>
    </source>
</evidence>
<dbReference type="HOGENOM" id="CLU_2403799_0_0_1"/>
<accession>K4CT04</accession>
<keyword evidence="3" id="KW-1185">Reference proteome</keyword>